<dbReference type="PANTHER" id="PTHR33695:SF1">
    <property type="entry name" value="LIPOPROTEIN SIGNAL PEPTIDASE"/>
    <property type="match status" value="1"/>
</dbReference>
<dbReference type="InterPro" id="IPR001872">
    <property type="entry name" value="Peptidase_A8"/>
</dbReference>
<keyword evidence="2 9" id="KW-1003">Cell membrane</keyword>
<evidence type="ECO:0000256" key="4">
    <source>
        <dbReference type="ARBA" id="ARBA00022692"/>
    </source>
</evidence>
<name>A0A926EUB8_9FIRM</name>
<keyword evidence="5 9" id="KW-0064">Aspartyl protease</keyword>
<comment type="subcellular location">
    <subcellularLocation>
        <location evidence="9">Cell membrane</location>
        <topology evidence="9">Multi-pass membrane protein</topology>
    </subcellularLocation>
</comment>
<dbReference type="HAMAP" id="MF_00161">
    <property type="entry name" value="LspA"/>
    <property type="match status" value="1"/>
</dbReference>
<feature type="transmembrane region" description="Helical" evidence="9">
    <location>
        <begin position="56"/>
        <end position="74"/>
    </location>
</feature>
<feature type="active site" evidence="9">
    <location>
        <position position="129"/>
    </location>
</feature>
<accession>A0A926EUB8</accession>
<dbReference type="PRINTS" id="PR00781">
    <property type="entry name" value="LIPOSIGPTASE"/>
</dbReference>
<dbReference type="NCBIfam" id="TIGR00077">
    <property type="entry name" value="lspA"/>
    <property type="match status" value="1"/>
</dbReference>
<evidence type="ECO:0000256" key="8">
    <source>
        <dbReference type="ARBA" id="ARBA00023136"/>
    </source>
</evidence>
<dbReference type="GO" id="GO:0006508">
    <property type="term" value="P:proteolysis"/>
    <property type="evidence" value="ECO:0007669"/>
    <property type="project" value="UniProtKB-KW"/>
</dbReference>
<evidence type="ECO:0000256" key="3">
    <source>
        <dbReference type="ARBA" id="ARBA00022670"/>
    </source>
</evidence>
<evidence type="ECO:0000256" key="9">
    <source>
        <dbReference type="HAMAP-Rule" id="MF_00161"/>
    </source>
</evidence>
<comment type="caution">
    <text evidence="9">Lacks conserved residue(s) required for the propagation of feature annotation.</text>
</comment>
<organism evidence="11 12">
    <name type="scientific">Paratissierella segnis</name>
    <dbReference type="NCBI Taxonomy" id="2763679"/>
    <lineage>
        <taxon>Bacteria</taxon>
        <taxon>Bacillati</taxon>
        <taxon>Bacillota</taxon>
        <taxon>Tissierellia</taxon>
        <taxon>Tissierellales</taxon>
        <taxon>Tissierellaceae</taxon>
        <taxon>Paratissierella</taxon>
    </lineage>
</organism>
<evidence type="ECO:0000256" key="2">
    <source>
        <dbReference type="ARBA" id="ARBA00022475"/>
    </source>
</evidence>
<dbReference type="PANTHER" id="PTHR33695">
    <property type="entry name" value="LIPOPROTEIN SIGNAL PEPTIDASE"/>
    <property type="match status" value="1"/>
</dbReference>
<evidence type="ECO:0000256" key="10">
    <source>
        <dbReference type="RuleBase" id="RU004181"/>
    </source>
</evidence>
<comment type="similarity">
    <text evidence="1 9 10">Belongs to the peptidase A8 family.</text>
</comment>
<keyword evidence="12" id="KW-1185">Reference proteome</keyword>
<dbReference type="AlphaFoldDB" id="A0A926EUB8"/>
<keyword evidence="6 9" id="KW-0378">Hydrolase</keyword>
<evidence type="ECO:0000256" key="6">
    <source>
        <dbReference type="ARBA" id="ARBA00022801"/>
    </source>
</evidence>
<comment type="catalytic activity">
    <reaction evidence="9">
        <text>Release of signal peptides from bacterial membrane prolipoproteins. Hydrolyzes -Xaa-Yaa-Zaa-|-(S,diacylglyceryl)Cys-, in which Xaa is hydrophobic (preferably Leu), and Yaa (Ala or Ser) and Zaa (Gly or Ala) have small, neutral side chains.</text>
        <dbReference type="EC" id="3.4.23.36"/>
    </reaction>
</comment>
<reference evidence="11" key="1">
    <citation type="submission" date="2020-08" db="EMBL/GenBank/DDBJ databases">
        <title>Genome public.</title>
        <authorList>
            <person name="Liu C."/>
            <person name="Sun Q."/>
        </authorList>
    </citation>
    <scope>NUCLEOTIDE SEQUENCE</scope>
    <source>
        <strain evidence="11">BX21</strain>
    </source>
</reference>
<evidence type="ECO:0000256" key="7">
    <source>
        <dbReference type="ARBA" id="ARBA00022989"/>
    </source>
</evidence>
<gene>
    <name evidence="9 11" type="primary">lspA</name>
    <name evidence="11" type="ORF">H8707_10465</name>
</gene>
<comment type="caution">
    <text evidence="11">The sequence shown here is derived from an EMBL/GenBank/DDBJ whole genome shotgun (WGS) entry which is preliminary data.</text>
</comment>
<protein>
    <recommendedName>
        <fullName evidence="9">Lipoprotein signal peptidase</fullName>
        <ecNumber evidence="9">3.4.23.36</ecNumber>
    </recommendedName>
    <alternativeName>
        <fullName evidence="9">Prolipoprotein signal peptidase</fullName>
    </alternativeName>
    <alternativeName>
        <fullName evidence="9">Signal peptidase II</fullName>
        <shortName evidence="9">SPase II</shortName>
    </alternativeName>
</protein>
<dbReference type="RefSeq" id="WP_262430106.1">
    <property type="nucleotide sequence ID" value="NZ_JACRTG010000025.1"/>
</dbReference>
<proteinExistence type="inferred from homology"/>
<dbReference type="EMBL" id="JACRTG010000025">
    <property type="protein sequence ID" value="MBC8588650.1"/>
    <property type="molecule type" value="Genomic_DNA"/>
</dbReference>
<keyword evidence="3 9" id="KW-0645">Protease</keyword>
<evidence type="ECO:0000256" key="1">
    <source>
        <dbReference type="ARBA" id="ARBA00006139"/>
    </source>
</evidence>
<dbReference type="Proteomes" id="UP000601171">
    <property type="component" value="Unassembled WGS sequence"/>
</dbReference>
<feature type="transmembrane region" description="Helical" evidence="9">
    <location>
        <begin position="80"/>
        <end position="101"/>
    </location>
</feature>
<dbReference type="EC" id="3.4.23.36" evidence="9"/>
<comment type="pathway">
    <text evidence="9">Protein modification; lipoprotein biosynthesis (signal peptide cleavage).</text>
</comment>
<comment type="function">
    <text evidence="9">This protein specifically catalyzes the removal of signal peptides from prolipoproteins.</text>
</comment>
<keyword evidence="7 9" id="KW-1133">Transmembrane helix</keyword>
<evidence type="ECO:0000256" key="5">
    <source>
        <dbReference type="ARBA" id="ARBA00022750"/>
    </source>
</evidence>
<keyword evidence="4 9" id="KW-0812">Transmembrane</keyword>
<dbReference type="GO" id="GO:0005886">
    <property type="term" value="C:plasma membrane"/>
    <property type="evidence" value="ECO:0007669"/>
    <property type="project" value="UniProtKB-SubCell"/>
</dbReference>
<keyword evidence="8 9" id="KW-0472">Membrane</keyword>
<evidence type="ECO:0000313" key="12">
    <source>
        <dbReference type="Proteomes" id="UP000601171"/>
    </source>
</evidence>
<dbReference type="Pfam" id="PF01252">
    <property type="entry name" value="Peptidase_A8"/>
    <property type="match status" value="1"/>
</dbReference>
<evidence type="ECO:0000313" key="11">
    <source>
        <dbReference type="EMBL" id="MBC8588650.1"/>
    </source>
</evidence>
<dbReference type="GO" id="GO:0004190">
    <property type="term" value="F:aspartic-type endopeptidase activity"/>
    <property type="evidence" value="ECO:0007669"/>
    <property type="project" value="UniProtKB-UniRule"/>
</dbReference>
<sequence>MIVLIAFIIIIDQLTKHLAIKYLKGQSPVVLIKNFLSLHYTENAGAAFGILQEKRMLFVIITTIFLLVISFYIIKYFNELSLISKIGASVLLGGAIGNYIDRVRHGFVVDFISAKITKTYDFPVFNIADMAIVLGTLVIVYVVLFDKHSA</sequence>
<feature type="active site" evidence="9">
    <location>
        <position position="110"/>
    </location>
</feature>
<feature type="transmembrane region" description="Helical" evidence="9">
    <location>
        <begin position="122"/>
        <end position="144"/>
    </location>
</feature>